<reference evidence="5" key="1">
    <citation type="submission" date="2021-01" db="EMBL/GenBank/DDBJ databases">
        <authorList>
            <person name="Corre E."/>
            <person name="Pelletier E."/>
            <person name="Niang G."/>
            <person name="Scheremetjew M."/>
            <person name="Finn R."/>
            <person name="Kale V."/>
            <person name="Holt S."/>
            <person name="Cochrane G."/>
            <person name="Meng A."/>
            <person name="Brown T."/>
            <person name="Cohen L."/>
        </authorList>
    </citation>
    <scope>NUCLEOTIDE SEQUENCE</scope>
    <source>
        <strain evidence="5">CCMP2877</strain>
    </source>
</reference>
<evidence type="ECO:0000256" key="1">
    <source>
        <dbReference type="ARBA" id="ARBA00022786"/>
    </source>
</evidence>
<dbReference type="GO" id="GO:0004842">
    <property type="term" value="F:ubiquitin-protein transferase activity"/>
    <property type="evidence" value="ECO:0007669"/>
    <property type="project" value="InterPro"/>
</dbReference>
<dbReference type="Pfam" id="PF00632">
    <property type="entry name" value="HECT"/>
    <property type="match status" value="1"/>
</dbReference>
<dbReference type="AlphaFoldDB" id="A0A6U4CS48"/>
<dbReference type="SMART" id="SM00119">
    <property type="entry name" value="HECTc"/>
    <property type="match status" value="1"/>
</dbReference>
<gene>
    <name evidence="4" type="ORF">PPAR1163_LOCUS1760</name>
    <name evidence="5" type="ORF">PPAR1163_LOCUS1761</name>
</gene>
<dbReference type="Gene3D" id="3.30.2410.10">
    <property type="entry name" value="Hect, E3 ligase catalytic domain"/>
    <property type="match status" value="1"/>
</dbReference>
<dbReference type="InterPro" id="IPR035983">
    <property type="entry name" value="Hect_E3_ubiquitin_ligase"/>
</dbReference>
<dbReference type="InterPro" id="IPR000569">
    <property type="entry name" value="HECT_dom"/>
</dbReference>
<dbReference type="EMBL" id="HBGJ01002728">
    <property type="protein sequence ID" value="CAD9243415.1"/>
    <property type="molecule type" value="Transcribed_RNA"/>
</dbReference>
<name>A0A6U4CS48_9STRA</name>
<evidence type="ECO:0000259" key="3">
    <source>
        <dbReference type="PROSITE" id="PS50237"/>
    </source>
</evidence>
<evidence type="ECO:0000256" key="2">
    <source>
        <dbReference type="PROSITE-ProRule" id="PRU00104"/>
    </source>
</evidence>
<proteinExistence type="predicted"/>
<organism evidence="5">
    <name type="scientific">Phaeomonas parva</name>
    <dbReference type="NCBI Taxonomy" id="124430"/>
    <lineage>
        <taxon>Eukaryota</taxon>
        <taxon>Sar</taxon>
        <taxon>Stramenopiles</taxon>
        <taxon>Ochrophyta</taxon>
        <taxon>Pinguiophyceae</taxon>
        <taxon>Pinguiochrysidales</taxon>
        <taxon>Pinguiochrysidaceae</taxon>
        <taxon>Phaeomonas</taxon>
    </lineage>
</organism>
<feature type="domain" description="HECT" evidence="3">
    <location>
        <begin position="220"/>
        <end position="590"/>
    </location>
</feature>
<dbReference type="EMBL" id="HBGJ01002729">
    <property type="protein sequence ID" value="CAD9243416.1"/>
    <property type="molecule type" value="Transcribed_RNA"/>
</dbReference>
<sequence>MEASSGRWWGFKVLVCRRRFHAPTAIPAAVGDVYREMTIVEAPTPSSAQRPFSAAAALLRWTPATDAALVRWFNERAEQQQGSVLDVDPAHFSPSASDLQTKFVALAAIPAKPLLFRAAIIQKFNALLRRCLPWLDLGGGSEAGRKLGELLRRNSHLVFAEIKQCILNGVRERTRGAGGASKSIVLDNFLASQSLSNGTTGIASSNSCFAQAFRELHFADVTFLRSCWDGDRVFQVNFRGEHGSDAGGVFREGMSRCMEDLYSGAIDLLARTPNNRTEAGRGADKWLPNVDLAGAPLAHEMLCFVGKLMAMSGRTMLCLPFNFPRVVWRRLLRQPVTLEDIEEVDEGTASLLRRLQPYVEASDQARNALRHGIDDDLHDESRDRFEEAFAGALLWTAPRLNGNGVLPLRPGGEDLEVAFEEIGLFARALHGAVFSEVLPLIDEVARGFDMVLPLRALALHTCAEAEVVVCGRASFDMAWWRTHTNYAGYEDTDEVIQNFWCVVNAWGDEQRSNFVRFAWGRSRLPPRESWYKDMQISRSNISGGAEAIDSSLPMSHTCFFSVELPPYTSIEAMRRGLNICITYGLGGVLNT</sequence>
<dbReference type="SUPFAM" id="SSF56204">
    <property type="entry name" value="Hect, E3 ligase catalytic domain"/>
    <property type="match status" value="1"/>
</dbReference>
<protein>
    <recommendedName>
        <fullName evidence="3">HECT domain-containing protein</fullName>
    </recommendedName>
</protein>
<dbReference type="PROSITE" id="PS50237">
    <property type="entry name" value="HECT"/>
    <property type="match status" value="1"/>
</dbReference>
<dbReference type="PANTHER" id="PTHR46654:SF1">
    <property type="entry name" value="E3 UBIQUITIN-PROTEIN LIGASE HECTD3"/>
    <property type="match status" value="1"/>
</dbReference>
<evidence type="ECO:0000313" key="5">
    <source>
        <dbReference type="EMBL" id="CAD9243416.1"/>
    </source>
</evidence>
<dbReference type="Gene3D" id="3.30.2160.10">
    <property type="entry name" value="Hect, E3 ligase catalytic domain"/>
    <property type="match status" value="1"/>
</dbReference>
<dbReference type="InterPro" id="IPR042469">
    <property type="entry name" value="HECTD3"/>
</dbReference>
<evidence type="ECO:0000313" key="4">
    <source>
        <dbReference type="EMBL" id="CAD9243415.1"/>
    </source>
</evidence>
<feature type="active site" description="Glycyl thioester intermediate" evidence="2">
    <location>
        <position position="558"/>
    </location>
</feature>
<dbReference type="PANTHER" id="PTHR46654">
    <property type="entry name" value="E3 UBIQUITIN-PROTEIN LIGASE HECTD3"/>
    <property type="match status" value="1"/>
</dbReference>
<keyword evidence="1 2" id="KW-0833">Ubl conjugation pathway</keyword>
<dbReference type="Gene3D" id="3.90.1750.10">
    <property type="entry name" value="Hect, E3 ligase catalytic domains"/>
    <property type="match status" value="1"/>
</dbReference>
<accession>A0A6U4CS48</accession>